<feature type="coiled-coil region" evidence="1">
    <location>
        <begin position="554"/>
        <end position="591"/>
    </location>
</feature>
<dbReference type="InterPro" id="IPR027417">
    <property type="entry name" value="P-loop_NTPase"/>
</dbReference>
<evidence type="ECO:0000313" key="4">
    <source>
        <dbReference type="EMBL" id="SCB99439.1"/>
    </source>
</evidence>
<feature type="domain" description="YhaN AAA" evidence="3">
    <location>
        <begin position="1"/>
        <end position="205"/>
    </location>
</feature>
<dbReference type="Pfam" id="PF13514">
    <property type="entry name" value="AAA_27"/>
    <property type="match status" value="1"/>
</dbReference>
<dbReference type="InterPro" id="IPR038734">
    <property type="entry name" value="YhaN_AAA"/>
</dbReference>
<proteinExistence type="predicted"/>
<dbReference type="PANTHER" id="PTHR41259:SF1">
    <property type="entry name" value="DOUBLE-STRAND BREAK REPAIR RAD50 ATPASE, PUTATIVE-RELATED"/>
    <property type="match status" value="1"/>
</dbReference>
<dbReference type="EMBL" id="FMAU01000002">
    <property type="protein sequence ID" value="SCB99439.1"/>
    <property type="molecule type" value="Genomic_DNA"/>
</dbReference>
<dbReference type="OrthoDB" id="9764467at2"/>
<dbReference type="SUPFAM" id="SSF52540">
    <property type="entry name" value="P-loop containing nucleoside triphosphate hydrolases"/>
    <property type="match status" value="1"/>
</dbReference>
<keyword evidence="2" id="KW-1133">Transmembrane helix</keyword>
<reference evidence="5" key="1">
    <citation type="submission" date="2016-08" db="EMBL/GenBank/DDBJ databases">
        <authorList>
            <person name="Varghese N."/>
            <person name="Submissions Spin"/>
        </authorList>
    </citation>
    <scope>NUCLEOTIDE SEQUENCE [LARGE SCALE GENOMIC DNA]</scope>
    <source>
        <strain evidence="5">SGD-1123</strain>
    </source>
</reference>
<feature type="coiled-coil region" evidence="1">
    <location>
        <begin position="771"/>
        <end position="805"/>
    </location>
</feature>
<keyword evidence="1" id="KW-0175">Coiled coil</keyword>
<sequence>MKITQLHIYGYGKLINKVYSIEDLQLFYGENEAGKSTIMSFIHSILFGFPTRQQSELRYEPKESTEYGGKVLCVSEKHGKVSIERIKGKAAGDVTVQFEDGSSGGEEALLDLLGSVDKTTYRNIFSFNLDGLQDIHKLKKEELNRYLFSAGSTGTDLLLQMEQNWQKEREQLFKRSGRKPVINTKLGELKALEKNVAEAREKNKQYGPLQEEKQSLESAISTLEEEKEALSKEKEGLQVIEEQWEPLTEFVATSTKLEAFEDVYFPPQGAERLNALKAEWRQVSSYLETLDSKQRKLSEKLEDTQQASQFISESQQVESMLAQQPVYMKWRDDLRELNREIRALQSGIREAMRELDLNAEEKDIPSINTGMLMGDRIEKALREKTKCQNEQETLLNQLQEEKEALIIIERKCDELEELLMEEEEYQALQRKVKQHSYSQVSQHRKIWVQNQLEDGEKEVKETRKSFSNQLLYSSIIIILLTGFSVWAILNDSSMWTFSIMIIALLAVNLWKTRQYVNEKLNHLANLRGKLREFSGGSSKIIDEDAPLETSEKVLKEQLEIRSEWKQRILQLEEQSAKIEKLNKQAESIQSRLTADFQSIEKVKAELYLPAEFPAEWLRDAFGKLKELVNSYEKLRRLMEEEKILQEKIDDFSTGCEEWFIRHSIIFTTVEEAFTKMKSMIQDIERNKLIHGQIQGDLESLRLEREQSLSQVRKIDDEIHSLLEEAGCRDEEEFRALSLKSEERKVLLASFEGMKTRVNQQTLDIFTEFEFKEDVTKRLSELGQRLNELIKEVSSCRKRLASVEHEINLLEEGTGYSRLLQEFQEKKADLREYVMKWSKFTLARESLKKTIDHYQQTKMPNVIALAEENFSVLTEGIYHTIRVSNETIEVERKDGVRFQAVELSQGTKEQLYISIRFALVRSFRDIYKLPLLIDDGAVNFDRDRTNAFQKLLRTMEKEHQIILFTCHPHIRSYYKENEVILLEKAVMV</sequence>
<feature type="coiled-coil region" evidence="1">
    <location>
        <begin position="182"/>
        <end position="243"/>
    </location>
</feature>
<dbReference type="Gene3D" id="3.40.50.300">
    <property type="entry name" value="P-loop containing nucleotide triphosphate hydrolases"/>
    <property type="match status" value="2"/>
</dbReference>
<evidence type="ECO:0000256" key="2">
    <source>
        <dbReference type="SAM" id="Phobius"/>
    </source>
</evidence>
<protein>
    <submittedName>
        <fullName evidence="4">Uncharacterized protein YhaN</fullName>
    </submittedName>
</protein>
<keyword evidence="2" id="KW-0472">Membrane</keyword>
<keyword evidence="2" id="KW-0812">Transmembrane</keyword>
<dbReference type="AlphaFoldDB" id="A0A0V8HI85"/>
<keyword evidence="5" id="KW-1185">Reference proteome</keyword>
<organism evidence="4 5">
    <name type="scientific">[Bacillus] enclensis</name>
    <dbReference type="NCBI Taxonomy" id="1402860"/>
    <lineage>
        <taxon>Bacteria</taxon>
        <taxon>Bacillati</taxon>
        <taxon>Bacillota</taxon>
        <taxon>Bacilli</taxon>
        <taxon>Bacillales</taxon>
        <taxon>Bacillaceae</taxon>
        <taxon>Rossellomorea</taxon>
    </lineage>
</organism>
<evidence type="ECO:0000313" key="5">
    <source>
        <dbReference type="Proteomes" id="UP000181997"/>
    </source>
</evidence>
<evidence type="ECO:0000256" key="1">
    <source>
        <dbReference type="SAM" id="Coils"/>
    </source>
</evidence>
<feature type="transmembrane region" description="Helical" evidence="2">
    <location>
        <begin position="494"/>
        <end position="510"/>
    </location>
</feature>
<dbReference type="PANTHER" id="PTHR41259">
    <property type="entry name" value="DOUBLE-STRAND BREAK REPAIR RAD50 ATPASE, PUTATIVE-RELATED"/>
    <property type="match status" value="1"/>
</dbReference>
<gene>
    <name evidence="4" type="ORF">GA0061094_1718</name>
</gene>
<dbReference type="Proteomes" id="UP000181997">
    <property type="component" value="Unassembled WGS sequence"/>
</dbReference>
<accession>A0A0V8HI85</accession>
<name>A0A0V8HI85_9BACI</name>
<evidence type="ECO:0000259" key="3">
    <source>
        <dbReference type="Pfam" id="PF13514"/>
    </source>
</evidence>
<feature type="coiled-coil region" evidence="1">
    <location>
        <begin position="287"/>
        <end position="428"/>
    </location>
</feature>
<feature type="transmembrane region" description="Helical" evidence="2">
    <location>
        <begin position="470"/>
        <end position="488"/>
    </location>
</feature>
<dbReference type="RefSeq" id="WP_058298180.1">
    <property type="nucleotide sequence ID" value="NZ_FMAU01000002.1"/>
</dbReference>